<dbReference type="PANTHER" id="PTHR43370:SF1">
    <property type="entry name" value="GUANOSINE ABC TRANSPORTER PERMEASE PROTEIN NUPQ"/>
    <property type="match status" value="1"/>
</dbReference>
<comment type="subcellular location">
    <subcellularLocation>
        <location evidence="1">Cell membrane</location>
        <topology evidence="1">Multi-pass membrane protein</topology>
    </subcellularLocation>
</comment>
<keyword evidence="4 6" id="KW-1133">Transmembrane helix</keyword>
<evidence type="ECO:0000256" key="1">
    <source>
        <dbReference type="ARBA" id="ARBA00004651"/>
    </source>
</evidence>
<evidence type="ECO:0000256" key="3">
    <source>
        <dbReference type="ARBA" id="ARBA00022692"/>
    </source>
</evidence>
<evidence type="ECO:0000313" key="7">
    <source>
        <dbReference type="EMBL" id="GAA0959313.1"/>
    </source>
</evidence>
<feature type="transmembrane region" description="Helical" evidence="6">
    <location>
        <begin position="23"/>
        <end position="41"/>
    </location>
</feature>
<dbReference type="EMBL" id="BAAAHH010000022">
    <property type="protein sequence ID" value="GAA0959313.1"/>
    <property type="molecule type" value="Genomic_DNA"/>
</dbReference>
<evidence type="ECO:0000256" key="5">
    <source>
        <dbReference type="ARBA" id="ARBA00023136"/>
    </source>
</evidence>
<feature type="transmembrane region" description="Helical" evidence="6">
    <location>
        <begin position="396"/>
        <end position="416"/>
    </location>
</feature>
<gene>
    <name evidence="7" type="ORF">GCM10009550_48970</name>
</gene>
<keyword evidence="2" id="KW-1003">Cell membrane</keyword>
<dbReference type="InterPro" id="IPR001851">
    <property type="entry name" value="ABC_transp_permease"/>
</dbReference>
<dbReference type="CDD" id="cd06580">
    <property type="entry name" value="TM_PBP1_transp_TpRbsC_like"/>
    <property type="match status" value="1"/>
</dbReference>
<feature type="transmembrane region" description="Helical" evidence="6">
    <location>
        <begin position="100"/>
        <end position="121"/>
    </location>
</feature>
<dbReference type="Pfam" id="PF02653">
    <property type="entry name" value="BPD_transp_2"/>
    <property type="match status" value="1"/>
</dbReference>
<dbReference type="PANTHER" id="PTHR43370">
    <property type="entry name" value="SUGAR ABC TRANSPORTER INTEGRAL MEMBRANE PROTEIN-RELATED"/>
    <property type="match status" value="1"/>
</dbReference>
<evidence type="ECO:0000256" key="2">
    <source>
        <dbReference type="ARBA" id="ARBA00022475"/>
    </source>
</evidence>
<dbReference type="Proteomes" id="UP001500665">
    <property type="component" value="Unassembled WGS sequence"/>
</dbReference>
<dbReference type="RefSeq" id="WP_344243276.1">
    <property type="nucleotide sequence ID" value="NZ_BAAAHH010000022.1"/>
</dbReference>
<feature type="transmembrane region" description="Helical" evidence="6">
    <location>
        <begin position="156"/>
        <end position="176"/>
    </location>
</feature>
<feature type="transmembrane region" description="Helical" evidence="6">
    <location>
        <begin position="127"/>
        <end position="149"/>
    </location>
</feature>
<keyword evidence="3 6" id="KW-0812">Transmembrane</keyword>
<keyword evidence="8" id="KW-1185">Reference proteome</keyword>
<proteinExistence type="predicted"/>
<feature type="transmembrane region" description="Helical" evidence="6">
    <location>
        <begin position="352"/>
        <end position="375"/>
    </location>
</feature>
<feature type="transmembrane region" description="Helical" evidence="6">
    <location>
        <begin position="270"/>
        <end position="287"/>
    </location>
</feature>
<evidence type="ECO:0000313" key="8">
    <source>
        <dbReference type="Proteomes" id="UP001500665"/>
    </source>
</evidence>
<feature type="transmembrane region" description="Helical" evidence="6">
    <location>
        <begin position="211"/>
        <end position="230"/>
    </location>
</feature>
<keyword evidence="5 6" id="KW-0472">Membrane</keyword>
<sequence length="429" mass="44019">MTATVLPPENLAPAGAGMQRGRLYGGIAMIAAGLYGVWAFGLGSRTDGADTRFVLNLSNATGLTLPDLTLPAGPAALALAVLAALCGAAKLALPPARRLGAALTGGFLLCYVLAFLTWAAAGGSLNLAAVLEATVLAAVPLVLGALAGVIGERSGVINVGIEGQFLLGACTAAFTSSVTGSLWAGLVAGSVAGGLFGLLLAVFAQRYLVEQVVLGVVLTMLATGLTGFFYERVMQKDSLSYNQALALPEFEIPLLAKLPLIGPVLFDQNILVYLTMLLIAVVHVALFHTRWGLRTRAVGEHPTAADTVGINVIRTRYLNMFVAGLVAGLGGVWLTIGLNISFNKNMAAGQGFIALAAVIFGRWSPVGALWAALLFGFAGGLSNAVQPLQTPVPTSFLSMLPYLATVLAVAGLVGHVRAPAADGQPYTKG</sequence>
<feature type="transmembrane region" description="Helical" evidence="6">
    <location>
        <begin position="317"/>
        <end position="340"/>
    </location>
</feature>
<feature type="transmembrane region" description="Helical" evidence="6">
    <location>
        <begin position="72"/>
        <end position="93"/>
    </location>
</feature>
<evidence type="ECO:0000256" key="6">
    <source>
        <dbReference type="SAM" id="Phobius"/>
    </source>
</evidence>
<organism evidence="7 8">
    <name type="scientific">Actinocorallia libanotica</name>
    <dbReference type="NCBI Taxonomy" id="46162"/>
    <lineage>
        <taxon>Bacteria</taxon>
        <taxon>Bacillati</taxon>
        <taxon>Actinomycetota</taxon>
        <taxon>Actinomycetes</taxon>
        <taxon>Streptosporangiales</taxon>
        <taxon>Thermomonosporaceae</taxon>
        <taxon>Actinocorallia</taxon>
    </lineage>
</organism>
<feature type="transmembrane region" description="Helical" evidence="6">
    <location>
        <begin position="182"/>
        <end position="204"/>
    </location>
</feature>
<name>A0ABP4C3Z8_9ACTN</name>
<reference evidence="8" key="1">
    <citation type="journal article" date="2019" name="Int. J. Syst. Evol. Microbiol.">
        <title>The Global Catalogue of Microorganisms (GCM) 10K type strain sequencing project: providing services to taxonomists for standard genome sequencing and annotation.</title>
        <authorList>
            <consortium name="The Broad Institute Genomics Platform"/>
            <consortium name="The Broad Institute Genome Sequencing Center for Infectious Disease"/>
            <person name="Wu L."/>
            <person name="Ma J."/>
        </authorList>
    </citation>
    <scope>NUCLEOTIDE SEQUENCE [LARGE SCALE GENOMIC DNA]</scope>
    <source>
        <strain evidence="8">JCM 10696</strain>
    </source>
</reference>
<evidence type="ECO:0000256" key="4">
    <source>
        <dbReference type="ARBA" id="ARBA00022989"/>
    </source>
</evidence>
<protein>
    <submittedName>
        <fullName evidence="7">ABC transporter permease</fullName>
    </submittedName>
</protein>
<comment type="caution">
    <text evidence="7">The sequence shown here is derived from an EMBL/GenBank/DDBJ whole genome shotgun (WGS) entry which is preliminary data.</text>
</comment>
<accession>A0ABP4C3Z8</accession>